<evidence type="ECO:0000313" key="4">
    <source>
        <dbReference type="EMBL" id="MBC1330752.1"/>
    </source>
</evidence>
<dbReference type="GO" id="GO:0003677">
    <property type="term" value="F:DNA binding"/>
    <property type="evidence" value="ECO:0007669"/>
    <property type="project" value="UniProtKB-KW"/>
</dbReference>
<feature type="domain" description="Transcriptional regulator SgrR N-terminal HTH" evidence="3">
    <location>
        <begin position="13"/>
        <end position="100"/>
    </location>
</feature>
<dbReference type="GO" id="GO:0015833">
    <property type="term" value="P:peptide transport"/>
    <property type="evidence" value="ECO:0007669"/>
    <property type="project" value="TreeGrafter"/>
</dbReference>
<comment type="caution">
    <text evidence="4">The sequence shown here is derived from an EMBL/GenBank/DDBJ whole genome shotgun (WGS) entry which is preliminary data.</text>
</comment>
<dbReference type="Proteomes" id="UP000532866">
    <property type="component" value="Unassembled WGS sequence"/>
</dbReference>
<sequence>MQDMRYYEMRAFLFERQTANSVPFALQELADLWECSTKNAKRKLKQYQALALCVYEPGSGRGNMSKLTFTQDFQDEIDQFIRAAVEQENLDKLLILLQLNIPRDWFNAVSSQINELFGLQSKDNDQDVLRSIIARPFSVLDPLHTAINMESSLLTQLGDPLVQFDATNQTIKPCIAHYWTSENNHTTWTFYLRKGIRFHHGRTLTSQDVQYTLEKAMQKGTVAYWQLHDIQQIECPSNYKITIQLHKPNPFFIRYLCLGALVILPYDVPFDEYKWVSTGAFKIAERTPKKLVLEAFDNYFLERPLLDRIEFWLVENQRKPMAVITHLGNEESEDYTDYAAKDYGVNIITFHFEHCLFARHPAFREAMFHALNPKDMLQAMKDTENVEASSYFIQNSKPQQRDPSKIKALLKKANYNGEPLQFAVFSHVKTVQQGKWLVAHAAKFGIQLQLRIIDLSSQFYDKMLFDDIDMSMGGDVPSYDIEVAFMDFYSNPNLAPQRYLAKEDLAHIETLLQQARQFENQRERYAVYDQVESYVRDNHLLLFMEHITKHQQIHSMIQTEEKHLYGHLNFKTLWIK</sequence>
<evidence type="ECO:0000259" key="2">
    <source>
        <dbReference type="Pfam" id="PF00496"/>
    </source>
</evidence>
<organism evidence="4 5">
    <name type="scientific">Listeria booriae</name>
    <dbReference type="NCBI Taxonomy" id="1552123"/>
    <lineage>
        <taxon>Bacteria</taxon>
        <taxon>Bacillati</taxon>
        <taxon>Bacillota</taxon>
        <taxon>Bacilli</taxon>
        <taxon>Bacillales</taxon>
        <taxon>Listeriaceae</taxon>
        <taxon>Listeria</taxon>
    </lineage>
</organism>
<dbReference type="EMBL" id="JAAROL010000001">
    <property type="protein sequence ID" value="MBC1330752.1"/>
    <property type="molecule type" value="Genomic_DNA"/>
</dbReference>
<dbReference type="RefSeq" id="WP_185372608.1">
    <property type="nucleotide sequence ID" value="NZ_JAARNB010000001.1"/>
</dbReference>
<reference evidence="4 5" key="1">
    <citation type="submission" date="2020-03" db="EMBL/GenBank/DDBJ databases">
        <title>Soil Listeria distribution.</title>
        <authorList>
            <person name="Liao J."/>
            <person name="Wiedmann M."/>
        </authorList>
    </citation>
    <scope>NUCLEOTIDE SEQUENCE [LARGE SCALE GENOMIC DNA]</scope>
    <source>
        <strain evidence="4 5">FSL L7-1833</strain>
    </source>
</reference>
<dbReference type="Pfam" id="PF00496">
    <property type="entry name" value="SBP_bac_5"/>
    <property type="match status" value="1"/>
</dbReference>
<dbReference type="SUPFAM" id="SSF53850">
    <property type="entry name" value="Periplasmic binding protein-like II"/>
    <property type="match status" value="1"/>
</dbReference>
<proteinExistence type="predicted"/>
<dbReference type="Gene3D" id="3.10.105.10">
    <property type="entry name" value="Dipeptide-binding Protein, Domain 3"/>
    <property type="match status" value="1"/>
</dbReference>
<keyword evidence="1" id="KW-0238">DNA-binding</keyword>
<protein>
    <submittedName>
        <fullName evidence="4">SgrR family transcriptional regulator</fullName>
    </submittedName>
</protein>
<dbReference type="Pfam" id="PF12793">
    <property type="entry name" value="SgrR_N"/>
    <property type="match status" value="1"/>
</dbReference>
<gene>
    <name evidence="4" type="ORF">HB759_02200</name>
</gene>
<accession>A0A7X0TKC3</accession>
<feature type="domain" description="Solute-binding protein family 5" evidence="2">
    <location>
        <begin position="171"/>
        <end position="491"/>
    </location>
</feature>
<name>A0A7X0TKC3_9LIST</name>
<evidence type="ECO:0000259" key="3">
    <source>
        <dbReference type="Pfam" id="PF12793"/>
    </source>
</evidence>
<dbReference type="AlphaFoldDB" id="A0A7X0TKC3"/>
<dbReference type="PANTHER" id="PTHR30290">
    <property type="entry name" value="PERIPLASMIC BINDING COMPONENT OF ABC TRANSPORTER"/>
    <property type="match status" value="1"/>
</dbReference>
<evidence type="ECO:0000313" key="5">
    <source>
        <dbReference type="Proteomes" id="UP000532866"/>
    </source>
</evidence>
<dbReference type="InterPro" id="IPR039424">
    <property type="entry name" value="SBP_5"/>
</dbReference>
<evidence type="ECO:0000256" key="1">
    <source>
        <dbReference type="ARBA" id="ARBA00023125"/>
    </source>
</evidence>
<dbReference type="InterPro" id="IPR025370">
    <property type="entry name" value="SgrR_HTH_N"/>
</dbReference>
<dbReference type="InterPro" id="IPR000914">
    <property type="entry name" value="SBP_5_dom"/>
</dbReference>
<dbReference type="PANTHER" id="PTHR30290:SF72">
    <property type="entry name" value="HTH-TYPE TRANSCRIPTIONAL REGULATOR SGRR"/>
    <property type="match status" value="1"/>
</dbReference>
<dbReference type="GO" id="GO:1904680">
    <property type="term" value="F:peptide transmembrane transporter activity"/>
    <property type="evidence" value="ECO:0007669"/>
    <property type="project" value="TreeGrafter"/>
</dbReference>
<dbReference type="Gene3D" id="3.40.190.10">
    <property type="entry name" value="Periplasmic binding protein-like II"/>
    <property type="match status" value="1"/>
</dbReference>